<dbReference type="RefSeq" id="WP_132142064.1">
    <property type="nucleotide sequence ID" value="NZ_SMCS01000002.1"/>
</dbReference>
<comment type="caution">
    <text evidence="2">The sequence shown here is derived from an EMBL/GenBank/DDBJ whole genome shotgun (WGS) entry which is preliminary data.</text>
</comment>
<feature type="transmembrane region" description="Helical" evidence="1">
    <location>
        <begin position="78"/>
        <end position="95"/>
    </location>
</feature>
<proteinExistence type="predicted"/>
<dbReference type="Proteomes" id="UP000295645">
    <property type="component" value="Unassembled WGS sequence"/>
</dbReference>
<evidence type="ECO:0000256" key="1">
    <source>
        <dbReference type="SAM" id="Phobius"/>
    </source>
</evidence>
<dbReference type="EMBL" id="SMCS01000002">
    <property type="protein sequence ID" value="TCV95827.1"/>
    <property type="molecule type" value="Genomic_DNA"/>
</dbReference>
<organism evidence="2 3">
    <name type="scientific">Luteibacter rhizovicinus</name>
    <dbReference type="NCBI Taxonomy" id="242606"/>
    <lineage>
        <taxon>Bacteria</taxon>
        <taxon>Pseudomonadati</taxon>
        <taxon>Pseudomonadota</taxon>
        <taxon>Gammaproteobacteria</taxon>
        <taxon>Lysobacterales</taxon>
        <taxon>Rhodanobacteraceae</taxon>
        <taxon>Luteibacter</taxon>
    </lineage>
</organism>
<name>A0A4R3YSF3_9GAMM</name>
<dbReference type="AlphaFoldDB" id="A0A4R3YSF3"/>
<accession>A0A4R3YSF3</accession>
<reference evidence="2 3" key="1">
    <citation type="submission" date="2019-03" db="EMBL/GenBank/DDBJ databases">
        <title>Above-ground endophytic microbial communities from plants in different locations in the United States.</title>
        <authorList>
            <person name="Frank C."/>
        </authorList>
    </citation>
    <scope>NUCLEOTIDE SEQUENCE [LARGE SCALE GENOMIC DNA]</scope>
    <source>
        <strain evidence="2 3">LP_13_YM</strain>
    </source>
</reference>
<keyword evidence="1" id="KW-0812">Transmembrane</keyword>
<keyword evidence="1" id="KW-0472">Membrane</keyword>
<protein>
    <submittedName>
        <fullName evidence="2">Uncharacterized protein</fullName>
    </submittedName>
</protein>
<evidence type="ECO:0000313" key="3">
    <source>
        <dbReference type="Proteomes" id="UP000295645"/>
    </source>
</evidence>
<feature type="transmembrane region" description="Helical" evidence="1">
    <location>
        <begin position="6"/>
        <end position="24"/>
    </location>
</feature>
<keyword evidence="1" id="KW-1133">Transmembrane helix</keyword>
<sequence length="100" mass="10722">MIGVAIIFLGMVNVWYLIEGYRLLVRLAEAGKTIGGARVEGSVFSNSDRTLLMKLYFGAARIEPDPAGEKSTVVRVRCLLAVSAALTCGVAYIVLSNSAR</sequence>
<evidence type="ECO:0000313" key="2">
    <source>
        <dbReference type="EMBL" id="TCV95827.1"/>
    </source>
</evidence>
<gene>
    <name evidence="2" type="ORF">EC912_102172</name>
</gene>
<keyword evidence="3" id="KW-1185">Reference proteome</keyword>